<evidence type="ECO:0000313" key="2">
    <source>
        <dbReference type="EMBL" id="OCF36975.1"/>
    </source>
</evidence>
<dbReference type="Proteomes" id="UP000092666">
    <property type="component" value="Unassembled WGS sequence"/>
</dbReference>
<evidence type="ECO:0000256" key="1">
    <source>
        <dbReference type="SAM" id="MobiDB-lite"/>
    </source>
</evidence>
<reference evidence="2 3" key="1">
    <citation type="submission" date="2013-07" db="EMBL/GenBank/DDBJ databases">
        <title>The Genome Sequence of Cryptococcus heveanensis BCC8398.</title>
        <authorList>
            <consortium name="The Broad Institute Genome Sequencing Platform"/>
            <person name="Cuomo C."/>
            <person name="Litvintseva A."/>
            <person name="Chen Y."/>
            <person name="Heitman J."/>
            <person name="Sun S."/>
            <person name="Springer D."/>
            <person name="Dromer F."/>
            <person name="Young S.K."/>
            <person name="Zeng Q."/>
            <person name="Gargeya S."/>
            <person name="Fitzgerald M."/>
            <person name="Abouelleil A."/>
            <person name="Alvarado L."/>
            <person name="Berlin A.M."/>
            <person name="Chapman S.B."/>
            <person name="Dewar J."/>
            <person name="Goldberg J."/>
            <person name="Griggs A."/>
            <person name="Gujja S."/>
            <person name="Hansen M."/>
            <person name="Howarth C."/>
            <person name="Imamovic A."/>
            <person name="Larimer J."/>
            <person name="McCowan C."/>
            <person name="Murphy C."/>
            <person name="Pearson M."/>
            <person name="Priest M."/>
            <person name="Roberts A."/>
            <person name="Saif S."/>
            <person name="Shea T."/>
            <person name="Sykes S."/>
            <person name="Wortman J."/>
            <person name="Nusbaum C."/>
            <person name="Birren B."/>
        </authorList>
    </citation>
    <scope>NUCLEOTIDE SEQUENCE [LARGE SCALE GENOMIC DNA]</scope>
    <source>
        <strain evidence="2 3">BCC8398</strain>
    </source>
</reference>
<gene>
    <name evidence="2" type="ORF">I316_01573</name>
</gene>
<accession>A0A1B9H131</accession>
<name>A0A1B9H131_9TREE</name>
<feature type="region of interest" description="Disordered" evidence="1">
    <location>
        <begin position="1"/>
        <end position="178"/>
    </location>
</feature>
<proteinExistence type="predicted"/>
<organism evidence="2 3">
    <name type="scientific">Kwoniella heveanensis BCC8398</name>
    <dbReference type="NCBI Taxonomy" id="1296120"/>
    <lineage>
        <taxon>Eukaryota</taxon>
        <taxon>Fungi</taxon>
        <taxon>Dikarya</taxon>
        <taxon>Basidiomycota</taxon>
        <taxon>Agaricomycotina</taxon>
        <taxon>Tremellomycetes</taxon>
        <taxon>Tremellales</taxon>
        <taxon>Cryptococcaceae</taxon>
        <taxon>Kwoniella</taxon>
    </lineage>
</organism>
<dbReference type="EMBL" id="KI669494">
    <property type="protein sequence ID" value="OCF36975.1"/>
    <property type="molecule type" value="Genomic_DNA"/>
</dbReference>
<feature type="compositionally biased region" description="Polar residues" evidence="1">
    <location>
        <begin position="29"/>
        <end position="72"/>
    </location>
</feature>
<reference evidence="3" key="2">
    <citation type="submission" date="2013-12" db="EMBL/GenBank/DDBJ databases">
        <title>Evolution of pathogenesis and genome organization in the Tremellales.</title>
        <authorList>
            <person name="Cuomo C."/>
            <person name="Litvintseva A."/>
            <person name="Heitman J."/>
            <person name="Chen Y."/>
            <person name="Sun S."/>
            <person name="Springer D."/>
            <person name="Dromer F."/>
            <person name="Young S."/>
            <person name="Zeng Q."/>
            <person name="Chapman S."/>
            <person name="Gujja S."/>
            <person name="Saif S."/>
            <person name="Birren B."/>
        </authorList>
    </citation>
    <scope>NUCLEOTIDE SEQUENCE [LARGE SCALE GENOMIC DNA]</scope>
    <source>
        <strain evidence="3">BCC8398</strain>
    </source>
</reference>
<dbReference type="AlphaFoldDB" id="A0A1B9H131"/>
<evidence type="ECO:0000313" key="3">
    <source>
        <dbReference type="Proteomes" id="UP000092666"/>
    </source>
</evidence>
<protein>
    <submittedName>
        <fullName evidence="2">Uncharacterized protein</fullName>
    </submittedName>
</protein>
<feature type="compositionally biased region" description="Low complexity" evidence="1">
    <location>
        <begin position="142"/>
        <end position="153"/>
    </location>
</feature>
<sequence length="192" mass="20443">MTSRDDGTYEQLDSRFSQMGLSEAHAASHESTNTGLYQSSSATQSPTGFGATTTSGVPEDQTMTGNDDQNASPGYAETRPNAAIWGGESGRVNWRDPFREGCPTRSAHPSSTATTAQEGSNYMDQAEADSNAARNSQTYMPSAASHTMTHSSSRGPGESRTGGRTRKRRGAAQQLSADQLQQLILAAQENED</sequence>
<feature type="compositionally biased region" description="Polar residues" evidence="1">
    <location>
        <begin position="107"/>
        <end position="123"/>
    </location>
</feature>
<keyword evidence="3" id="KW-1185">Reference proteome</keyword>